<evidence type="ECO:0000259" key="5">
    <source>
        <dbReference type="Pfam" id="PF22435"/>
    </source>
</evidence>
<dbReference type="Pfam" id="PF22435">
    <property type="entry name" value="MRM3-like_sub_bind"/>
    <property type="match status" value="1"/>
</dbReference>
<name>A0A5C6RUI5_9FLAO</name>
<protein>
    <submittedName>
        <fullName evidence="6">RNA methyltransferase</fullName>
    </submittedName>
</protein>
<dbReference type="GO" id="GO:0008173">
    <property type="term" value="F:RNA methyltransferase activity"/>
    <property type="evidence" value="ECO:0007669"/>
    <property type="project" value="InterPro"/>
</dbReference>
<comment type="caution">
    <text evidence="6">The sequence shown here is derived from an EMBL/GenBank/DDBJ whole genome shotgun (WGS) entry which is preliminary data.</text>
</comment>
<comment type="similarity">
    <text evidence="1">Belongs to the class IV-like SAM-binding methyltransferase superfamily. RNA methyltransferase TrmH family.</text>
</comment>
<accession>A0A5C6RUI5</accession>
<dbReference type="SUPFAM" id="SSF55315">
    <property type="entry name" value="L30e-like"/>
    <property type="match status" value="1"/>
</dbReference>
<dbReference type="AlphaFoldDB" id="A0A5C6RUI5"/>
<dbReference type="InterPro" id="IPR029064">
    <property type="entry name" value="Ribosomal_eL30-like_sf"/>
</dbReference>
<dbReference type="PANTHER" id="PTHR43191">
    <property type="entry name" value="RRNA METHYLTRANSFERASE 3"/>
    <property type="match status" value="1"/>
</dbReference>
<evidence type="ECO:0000313" key="6">
    <source>
        <dbReference type="EMBL" id="TXB65988.1"/>
    </source>
</evidence>
<dbReference type="SUPFAM" id="SSF75217">
    <property type="entry name" value="alpha/beta knot"/>
    <property type="match status" value="1"/>
</dbReference>
<dbReference type="OrthoDB" id="9785673at2"/>
<sequence>MLSINQKKYLNSLKQKKYRNQYSSFIVEGEKMVNELVASDFEIESIYGIEDLISYPSIIEISEKELASLSLLKTPNKYLAVAKQKKVHNIVPNGLTIVLDNIQDPGNLGTIIRIADWFGISSIVCSPTCVDLYNPKVVQATMGSLFRVDVVYSDLKLFLTENKDSNIYGALLGGDNVYQTTIQKDDAILIMGNESKGISAELIPFINHKIAIPQFGGAESLNVAIATAILCSEYRRGI</sequence>
<dbReference type="InterPro" id="IPR029026">
    <property type="entry name" value="tRNA_m1G_MTases_N"/>
</dbReference>
<dbReference type="InterPro" id="IPR053888">
    <property type="entry name" value="MRM3-like_sub_bind"/>
</dbReference>
<evidence type="ECO:0000259" key="4">
    <source>
        <dbReference type="Pfam" id="PF00588"/>
    </source>
</evidence>
<dbReference type="RefSeq" id="WP_147099341.1">
    <property type="nucleotide sequence ID" value="NZ_VOOS01000002.1"/>
</dbReference>
<keyword evidence="3 6" id="KW-0808">Transferase</keyword>
<dbReference type="EMBL" id="VOOS01000002">
    <property type="protein sequence ID" value="TXB65988.1"/>
    <property type="molecule type" value="Genomic_DNA"/>
</dbReference>
<dbReference type="GO" id="GO:0032259">
    <property type="term" value="P:methylation"/>
    <property type="evidence" value="ECO:0007669"/>
    <property type="project" value="UniProtKB-KW"/>
</dbReference>
<dbReference type="Proteomes" id="UP000321721">
    <property type="component" value="Unassembled WGS sequence"/>
</dbReference>
<keyword evidence="2 6" id="KW-0489">Methyltransferase</keyword>
<organism evidence="6 7">
    <name type="scientific">Vicingus serpentipes</name>
    <dbReference type="NCBI Taxonomy" id="1926625"/>
    <lineage>
        <taxon>Bacteria</taxon>
        <taxon>Pseudomonadati</taxon>
        <taxon>Bacteroidota</taxon>
        <taxon>Flavobacteriia</taxon>
        <taxon>Flavobacteriales</taxon>
        <taxon>Vicingaceae</taxon>
        <taxon>Vicingus</taxon>
    </lineage>
</organism>
<dbReference type="Gene3D" id="3.40.1280.10">
    <property type="match status" value="1"/>
</dbReference>
<evidence type="ECO:0000313" key="7">
    <source>
        <dbReference type="Proteomes" id="UP000321721"/>
    </source>
</evidence>
<proteinExistence type="inferred from homology"/>
<evidence type="ECO:0000256" key="2">
    <source>
        <dbReference type="ARBA" id="ARBA00022603"/>
    </source>
</evidence>
<dbReference type="CDD" id="cd18109">
    <property type="entry name" value="SpoU-like_RNA-MTase"/>
    <property type="match status" value="1"/>
</dbReference>
<dbReference type="InterPro" id="IPR001537">
    <property type="entry name" value="SpoU_MeTrfase"/>
</dbReference>
<dbReference type="PANTHER" id="PTHR43191:SF2">
    <property type="entry name" value="RRNA METHYLTRANSFERASE 3, MITOCHONDRIAL"/>
    <property type="match status" value="1"/>
</dbReference>
<feature type="domain" description="MRM3-like substrate binding" evidence="5">
    <location>
        <begin position="8"/>
        <end position="80"/>
    </location>
</feature>
<dbReference type="GO" id="GO:0003723">
    <property type="term" value="F:RNA binding"/>
    <property type="evidence" value="ECO:0007669"/>
    <property type="project" value="InterPro"/>
</dbReference>
<evidence type="ECO:0000256" key="1">
    <source>
        <dbReference type="ARBA" id="ARBA00007228"/>
    </source>
</evidence>
<evidence type="ECO:0000256" key="3">
    <source>
        <dbReference type="ARBA" id="ARBA00022679"/>
    </source>
</evidence>
<gene>
    <name evidence="6" type="ORF">FRY74_05300</name>
</gene>
<dbReference type="GO" id="GO:0006396">
    <property type="term" value="P:RNA processing"/>
    <property type="evidence" value="ECO:0007669"/>
    <property type="project" value="InterPro"/>
</dbReference>
<reference evidence="6 7" key="1">
    <citation type="submission" date="2019-08" db="EMBL/GenBank/DDBJ databases">
        <title>Genome of Vicingus serpentipes NCIMB 15042.</title>
        <authorList>
            <person name="Bowman J.P."/>
        </authorList>
    </citation>
    <scope>NUCLEOTIDE SEQUENCE [LARGE SCALE GENOMIC DNA]</scope>
    <source>
        <strain evidence="6 7">NCIMB 15042</strain>
    </source>
</reference>
<feature type="domain" description="tRNA/rRNA methyltransferase SpoU type" evidence="4">
    <location>
        <begin position="95"/>
        <end position="231"/>
    </location>
</feature>
<dbReference type="Pfam" id="PF00588">
    <property type="entry name" value="SpoU_methylase"/>
    <property type="match status" value="1"/>
</dbReference>
<keyword evidence="7" id="KW-1185">Reference proteome</keyword>
<dbReference type="InterPro" id="IPR029028">
    <property type="entry name" value="Alpha/beta_knot_MTases"/>
</dbReference>
<dbReference type="Gene3D" id="3.30.1330.30">
    <property type="match status" value="1"/>
</dbReference>
<dbReference type="InterPro" id="IPR051259">
    <property type="entry name" value="rRNA_Methyltransferase"/>
</dbReference>